<dbReference type="Pfam" id="PF14668">
    <property type="entry name" value="RICTOR_V"/>
    <property type="match status" value="1"/>
</dbReference>
<dbReference type="SMART" id="SM01303">
    <property type="entry name" value="RasGEF_N_2"/>
    <property type="match status" value="1"/>
</dbReference>
<feature type="domain" description="Rapamycin-insensitive companion of mTOR middle" evidence="3">
    <location>
        <begin position="676"/>
        <end position="900"/>
    </location>
</feature>
<feature type="compositionally biased region" description="Low complexity" evidence="2">
    <location>
        <begin position="189"/>
        <end position="208"/>
    </location>
</feature>
<evidence type="ECO:0000313" key="6">
    <source>
        <dbReference type="EMBL" id="GBE85037.1"/>
    </source>
</evidence>
<dbReference type="EMBL" id="BFAD01000007">
    <property type="protein sequence ID" value="GBE85037.1"/>
    <property type="molecule type" value="Genomic_DNA"/>
</dbReference>
<evidence type="ECO:0000256" key="1">
    <source>
        <dbReference type="ARBA" id="ARBA00008878"/>
    </source>
</evidence>
<gene>
    <name evidence="6" type="ORF">SCP_0702230</name>
</gene>
<feature type="compositionally biased region" description="Polar residues" evidence="2">
    <location>
        <begin position="8"/>
        <end position="26"/>
    </location>
</feature>
<dbReference type="SUPFAM" id="SSF46585">
    <property type="entry name" value="HR1 repeat"/>
    <property type="match status" value="1"/>
</dbReference>
<evidence type="ECO:0000259" key="3">
    <source>
        <dbReference type="SMART" id="SM01307"/>
    </source>
</evidence>
<reference evidence="6 7" key="1">
    <citation type="journal article" date="2018" name="Sci. Rep.">
        <title>Genome sequence of the cauliflower mushroom Sparassis crispa (Hanabiratake) and its association with beneficial usage.</title>
        <authorList>
            <person name="Kiyama R."/>
            <person name="Furutani Y."/>
            <person name="Kawaguchi K."/>
            <person name="Nakanishi T."/>
        </authorList>
    </citation>
    <scope>NUCLEOTIDE SEQUENCE [LARGE SCALE GENOMIC DNA]</scope>
</reference>
<sequence length="1339" mass="150381">MPALVVEQQPQASAGGSTLRSTEGSIHSTISNLTTTAITSHLSNASPSHSGGDRDGLDTSLELDGQDQLHILNNQLKVENRIKEGAENLLQMPLTGPLRMQVESELETARKKINTIAKAIELQSSRGARKKSNELGNKRKFNGQIVPGGRGKDGSDERDDFRSVMHLATSCMRSLSAMSRQNSVAQPFASISPSTSPSSSAIPNPASANDAELNRARIDTMARLIDILKRNLRVRYELDIGEVIQAVLPALSDKSSQQCRATAYQLIRHSLVDIHSVKRLQEQKLDWYIIKSLTRDNKYAVEKEQVIKLIRSVVEIGSERRTPRSSMSSGTVPLSEAVMRAFISIAEYPEDPFKFICLQTLTEILLIDIELMARTGGIRVLLHALADGSPEMAPMLASAFLYIIDLPRTRAYLHLGTDVEMVLSGITDAYGKGPDYGDRMRGCTRVIASMLRTWSGLMYFCLDDKLALRAIVDGLRIPSLETREIILNMFFDLFNIKPPEWHQAFIDGRRLTLYRKARPASDPGPPPEPQRPQATLKLTDQYIALLIMVFCKAGLLDALTSMFEESTAGSNLSRKATLLMAEVLQTANRVLPLRMAAKIQALPRVFNLASDYEFNEHRIVGTSALTAIDSYNRHRARLQPAAVKGDSRPRANSIEDAVRRGQRQVEQAKIKLAMQIDDKSFQAILLDTQVMLTKDQTKWSFETLLDLIEGPLLNPKRMEEAIKVSRYIRRLMSFFHPFAHRFSDLARVKTNIRWVRLGCLLLNALMASPDGVRFLSEDEFLGQIVEGLEQLIPLNSAPVSDPIFSKKRMQDTLTFGYFEMLGTLSKRKEGLDLMEKFRLFTAFYRLSELRSREDLIKSIIENLDYSIDGHSRIVLSKALTSSYKHIRLYATNHLSALLCGSATANAWTLRLLLTQLYDPAVEVREVAVRFLEEACEQPDVLQTVVEMQPTLDHLGEIGHPLLLKFMSTPTGFRFLYSADYIDREMDLWFHERNLHYVVHVEVFLAKVFNFTSIDEEDDIQKLDGCLATHFYGVLAKTELGCQVLQEKGHFAEFAQFIRQHGMESEDQDLIMRLKSTLWAVGNIGATEGGLPFLEEEEIIPAILEIAERSFVLSVRGTCFFVLGLISSTPQGAEILDDYHWEATLSPLGFPTGICVPVDLDNFLSLPPWECVPCEETIDRLQPPKTEEEMEVMTAIYNLANTVIANAASRSLARMKSRPEYRNIFISPTMLYRALHTISSQRYRLPVRRYIIDLFDVQLDADVVKALSERAVSLRLPPSAELLKPPPTQLITGLDRPHHHRISNSDEVELSDDDGGLEVADKHPMMSLRPVSRIVGFAAS</sequence>
<comment type="caution">
    <text evidence="6">The sequence shown here is derived from an EMBL/GenBank/DDBJ whole genome shotgun (WGS) entry which is preliminary data.</text>
</comment>
<evidence type="ECO:0000259" key="4">
    <source>
        <dbReference type="SMART" id="SM01308"/>
    </source>
</evidence>
<organism evidence="6 7">
    <name type="scientific">Sparassis crispa</name>
    <dbReference type="NCBI Taxonomy" id="139825"/>
    <lineage>
        <taxon>Eukaryota</taxon>
        <taxon>Fungi</taxon>
        <taxon>Dikarya</taxon>
        <taxon>Basidiomycota</taxon>
        <taxon>Agaricomycotina</taxon>
        <taxon>Agaricomycetes</taxon>
        <taxon>Polyporales</taxon>
        <taxon>Sparassidaceae</taxon>
        <taxon>Sparassis</taxon>
    </lineage>
</organism>
<comment type="similarity">
    <text evidence="1">Belongs to the RICTOR family.</text>
</comment>
<dbReference type="GO" id="GO:0031932">
    <property type="term" value="C:TORC2 complex"/>
    <property type="evidence" value="ECO:0007669"/>
    <property type="project" value="InterPro"/>
</dbReference>
<feature type="region of interest" description="Disordered" evidence="2">
    <location>
        <begin position="188"/>
        <end position="208"/>
    </location>
</feature>
<evidence type="ECO:0000313" key="7">
    <source>
        <dbReference type="Proteomes" id="UP000287166"/>
    </source>
</evidence>
<dbReference type="PANTHER" id="PTHR13298">
    <property type="entry name" value="CYTOSOLIC REGULATOR PIANISSIMO"/>
    <property type="match status" value="1"/>
</dbReference>
<accession>A0A401GS41</accession>
<dbReference type="RefSeq" id="XP_027615950.1">
    <property type="nucleotide sequence ID" value="XM_027760149.1"/>
</dbReference>
<dbReference type="Gene3D" id="1.10.287.160">
    <property type="entry name" value="HR1 repeat"/>
    <property type="match status" value="1"/>
</dbReference>
<dbReference type="OrthoDB" id="271111at2759"/>
<dbReference type="InterPro" id="IPR016024">
    <property type="entry name" value="ARM-type_fold"/>
</dbReference>
<evidence type="ECO:0000259" key="5">
    <source>
        <dbReference type="SMART" id="SM01310"/>
    </source>
</evidence>
<keyword evidence="7" id="KW-1185">Reference proteome</keyword>
<dbReference type="InterPro" id="IPR029452">
    <property type="entry name" value="RICTOR_V"/>
</dbReference>
<dbReference type="Pfam" id="PF14663">
    <property type="entry name" value="RasGEF_N_2"/>
    <property type="match status" value="1"/>
</dbReference>
<dbReference type="GeneID" id="38781954"/>
<dbReference type="SMART" id="SM01307">
    <property type="entry name" value="RICTOR_M"/>
    <property type="match status" value="1"/>
</dbReference>
<dbReference type="Pfam" id="PF14664">
    <property type="entry name" value="RICTOR_N"/>
    <property type="match status" value="1"/>
</dbReference>
<proteinExistence type="inferred from homology"/>
<dbReference type="FunCoup" id="A0A401GS41">
    <property type="interactions" value="263"/>
</dbReference>
<dbReference type="InterPro" id="IPR036274">
    <property type="entry name" value="HR1_rpt_sf"/>
</dbReference>
<feature type="domain" description="Rapamycin-insensitive companion of mTOR N-terminal" evidence="4">
    <location>
        <begin position="218"/>
        <end position="592"/>
    </location>
</feature>
<dbReference type="InterPro" id="IPR029451">
    <property type="entry name" value="RICTOR_M"/>
</dbReference>
<protein>
    <submittedName>
        <fullName evidence="6">Target of rapamycin complex 2 subunit ste20</fullName>
    </submittedName>
</protein>
<dbReference type="GO" id="GO:0038203">
    <property type="term" value="P:TORC2 signaling"/>
    <property type="evidence" value="ECO:0007669"/>
    <property type="project" value="TreeGrafter"/>
</dbReference>
<name>A0A401GS41_9APHY</name>
<dbReference type="SUPFAM" id="SSF48371">
    <property type="entry name" value="ARM repeat"/>
    <property type="match status" value="1"/>
</dbReference>
<dbReference type="Pfam" id="PF14666">
    <property type="entry name" value="RICTOR_M"/>
    <property type="match status" value="1"/>
</dbReference>
<feature type="region of interest" description="Disordered" evidence="2">
    <location>
        <begin position="41"/>
        <end position="60"/>
    </location>
</feature>
<dbReference type="SMART" id="SM01308">
    <property type="entry name" value="RICTOR_N"/>
    <property type="match status" value="1"/>
</dbReference>
<feature type="region of interest" description="Disordered" evidence="2">
    <location>
        <begin position="1"/>
        <end position="26"/>
    </location>
</feature>
<dbReference type="Proteomes" id="UP000287166">
    <property type="component" value="Unassembled WGS sequence"/>
</dbReference>
<feature type="domain" description="Rapamycin-insensitive companion of mTOR" evidence="5">
    <location>
        <begin position="1070"/>
        <end position="1142"/>
    </location>
</feature>
<dbReference type="STRING" id="139825.A0A401GS41"/>
<evidence type="ECO:0000256" key="2">
    <source>
        <dbReference type="SAM" id="MobiDB-lite"/>
    </source>
</evidence>
<dbReference type="InParanoid" id="A0A401GS41"/>
<feature type="region of interest" description="Disordered" evidence="2">
    <location>
        <begin position="125"/>
        <end position="158"/>
    </location>
</feature>
<dbReference type="InterPro" id="IPR028268">
    <property type="entry name" value="Pianissimo_fam"/>
</dbReference>
<dbReference type="InterPro" id="IPR029453">
    <property type="entry name" value="Rictor_IV"/>
</dbReference>
<dbReference type="InterPro" id="IPR028267">
    <property type="entry name" value="Pianissimo_N"/>
</dbReference>
<dbReference type="SMART" id="SM01310">
    <property type="entry name" value="RICTOR_V"/>
    <property type="match status" value="1"/>
</dbReference>
<dbReference type="PANTHER" id="PTHR13298:SF11">
    <property type="entry name" value="RAPAMYCIN-INSENSITIVE COMPANION OF MTOR"/>
    <property type="match status" value="1"/>
</dbReference>